<dbReference type="Proteomes" id="UP000031012">
    <property type="component" value="Unassembled WGS sequence"/>
</dbReference>
<proteinExistence type="predicted"/>
<comment type="caution">
    <text evidence="1">The sequence shown here is derived from an EMBL/GenBank/DDBJ whole genome shotgun (WGS) entry which is preliminary data.</text>
</comment>
<protein>
    <submittedName>
        <fullName evidence="1">Uncharacterized protein</fullName>
    </submittedName>
</protein>
<gene>
    <name evidence="1" type="ORF">DH17_01295</name>
</gene>
<accession>A0A0B2U6Y8</accession>
<evidence type="ECO:0000313" key="2">
    <source>
        <dbReference type="Proteomes" id="UP000031012"/>
    </source>
</evidence>
<reference evidence="1 2" key="1">
    <citation type="submission" date="2014-03" db="EMBL/GenBank/DDBJ databases">
        <title>Genome sequence of the diesel-degrader and plant-growth promoter Acinetobacter oleivorans PF-1 isolated from the roots of poplar tree.</title>
        <authorList>
            <person name="Gkorezis P."/>
            <person name="van Hamme J."/>
            <person name="Rineau F."/>
            <person name="Vangronsveld J."/>
            <person name="Francetti A."/>
        </authorList>
    </citation>
    <scope>NUCLEOTIDE SEQUENCE [LARGE SCALE GENOMIC DNA]</scope>
    <source>
        <strain evidence="1 2">PF1</strain>
    </source>
</reference>
<dbReference type="EMBL" id="JHQK01000010">
    <property type="protein sequence ID" value="KHN66686.1"/>
    <property type="molecule type" value="Genomic_DNA"/>
</dbReference>
<sequence length="158" mass="18255">MIDRYFYINEWDSYNRGGGSALLNLFRKLAADKIKLKKIELVSNDFVDVASISSLFEKYIWSSSILKSVCGEVKLVAKEDGFFKGDFHDRLVRSNKHYIEIGLGLGDILRENKMKKFTTLTMKPKKPADYDSYINSAISIDITNPQEWIKNYKKENPL</sequence>
<organism evidence="1 2">
    <name type="scientific">Acinetobacter oleivorans</name>
    <dbReference type="NCBI Taxonomy" id="1148157"/>
    <lineage>
        <taxon>Bacteria</taxon>
        <taxon>Pseudomonadati</taxon>
        <taxon>Pseudomonadota</taxon>
        <taxon>Gammaproteobacteria</taxon>
        <taxon>Moraxellales</taxon>
        <taxon>Moraxellaceae</taxon>
        <taxon>Acinetobacter</taxon>
    </lineage>
</organism>
<dbReference type="AlphaFoldDB" id="A0A0B2U6Y8"/>
<evidence type="ECO:0000313" key="1">
    <source>
        <dbReference type="EMBL" id="KHN66686.1"/>
    </source>
</evidence>
<name>A0A0B2U6Y8_9GAMM</name>